<dbReference type="EMBL" id="CYXY01000007">
    <property type="protein sequence ID" value="CUM92386.1"/>
    <property type="molecule type" value="Genomic_DNA"/>
</dbReference>
<evidence type="ECO:0000313" key="2">
    <source>
        <dbReference type="Proteomes" id="UP000095553"/>
    </source>
</evidence>
<dbReference type="AlphaFoldDB" id="A0A173SQY4"/>
<reference evidence="1 2" key="1">
    <citation type="submission" date="2015-09" db="EMBL/GenBank/DDBJ databases">
        <authorList>
            <consortium name="Pathogen Informatics"/>
        </authorList>
    </citation>
    <scope>NUCLEOTIDE SEQUENCE [LARGE SCALE GENOMIC DNA]</scope>
    <source>
        <strain evidence="1 2">2789STDY5834959</strain>
    </source>
</reference>
<accession>A0A173SQY4</accession>
<name>A0A173SQY4_ANAHA</name>
<organism evidence="1 2">
    <name type="scientific">Anaerostipes hadrus</name>
    <dbReference type="NCBI Taxonomy" id="649756"/>
    <lineage>
        <taxon>Bacteria</taxon>
        <taxon>Bacillati</taxon>
        <taxon>Bacillota</taxon>
        <taxon>Clostridia</taxon>
        <taxon>Lachnospirales</taxon>
        <taxon>Lachnospiraceae</taxon>
        <taxon>Anaerostipes</taxon>
    </lineage>
</organism>
<dbReference type="Proteomes" id="UP000095553">
    <property type="component" value="Unassembled WGS sequence"/>
</dbReference>
<evidence type="ECO:0000313" key="1">
    <source>
        <dbReference type="EMBL" id="CUM92386.1"/>
    </source>
</evidence>
<sequence length="182" mass="21231">MNEHVEKREATINPEILPEKLSVIIKDEDGNLYESTKDNLRQKGYIIKELDLKKFINSDADIQRQIEDIKTIRSEILENATAEIESIDFMQRASDNLKSEENPNEEQIEMLLPSLLLLHMEMSNYLREEAEWSQLLNNKTALYVTGRTCDHGEYSVLYAILSTYYEMIMKNHIVFITDGNIK</sequence>
<gene>
    <name evidence="1" type="ORF">ERS852571_01408</name>
</gene>
<proteinExistence type="predicted"/>
<protein>
    <submittedName>
        <fullName evidence="1">Uncharacterized protein</fullName>
    </submittedName>
</protein>
<dbReference type="RefSeq" id="WP_055072762.1">
    <property type="nucleotide sequence ID" value="NZ_CYXY01000007.1"/>
</dbReference>